<keyword evidence="1" id="KW-0732">Signal</keyword>
<evidence type="ECO:0008006" key="4">
    <source>
        <dbReference type="Google" id="ProtNLM"/>
    </source>
</evidence>
<dbReference type="EMBL" id="JXTB01000156">
    <property type="protein sequence ID" value="PON57772.1"/>
    <property type="molecule type" value="Genomic_DNA"/>
</dbReference>
<comment type="caution">
    <text evidence="2">The sequence shown here is derived from an EMBL/GenBank/DDBJ whole genome shotgun (WGS) entry which is preliminary data.</text>
</comment>
<proteinExistence type="predicted"/>
<gene>
    <name evidence="2" type="ORF">PanWU01x14_171340</name>
</gene>
<reference evidence="3" key="1">
    <citation type="submission" date="2016-06" db="EMBL/GenBank/DDBJ databases">
        <title>Parallel loss of symbiosis genes in relatives of nitrogen-fixing non-legume Parasponia.</title>
        <authorList>
            <person name="Van Velzen R."/>
            <person name="Holmer R."/>
            <person name="Bu F."/>
            <person name="Rutten L."/>
            <person name="Van Zeijl A."/>
            <person name="Liu W."/>
            <person name="Santuari L."/>
            <person name="Cao Q."/>
            <person name="Sharma T."/>
            <person name="Shen D."/>
            <person name="Roswanjaya Y."/>
            <person name="Wardhani T."/>
            <person name="Kalhor M.S."/>
            <person name="Jansen J."/>
            <person name="Van den Hoogen J."/>
            <person name="Gungor B."/>
            <person name="Hartog M."/>
            <person name="Hontelez J."/>
            <person name="Verver J."/>
            <person name="Yang W.-C."/>
            <person name="Schijlen E."/>
            <person name="Repin R."/>
            <person name="Schilthuizen M."/>
            <person name="Schranz E."/>
            <person name="Heidstra R."/>
            <person name="Miyata K."/>
            <person name="Fedorova E."/>
            <person name="Kohlen W."/>
            <person name="Bisseling T."/>
            <person name="Smit S."/>
            <person name="Geurts R."/>
        </authorList>
    </citation>
    <scope>NUCLEOTIDE SEQUENCE [LARGE SCALE GENOMIC DNA]</scope>
    <source>
        <strain evidence="3">cv. WU1-14</strain>
    </source>
</reference>
<dbReference type="AlphaFoldDB" id="A0A2P5C9M7"/>
<feature type="chain" id="PRO_5015185769" description="Transmembrane protein" evidence="1">
    <location>
        <begin position="22"/>
        <end position="86"/>
    </location>
</feature>
<evidence type="ECO:0000256" key="1">
    <source>
        <dbReference type="SAM" id="SignalP"/>
    </source>
</evidence>
<feature type="signal peptide" evidence="1">
    <location>
        <begin position="1"/>
        <end position="21"/>
    </location>
</feature>
<evidence type="ECO:0000313" key="3">
    <source>
        <dbReference type="Proteomes" id="UP000237105"/>
    </source>
</evidence>
<dbReference type="OrthoDB" id="10542394at2759"/>
<sequence>MGFMGSSVVVVVVVVVAAAAASNGGMEMRLRGASNGGEVMVLGLECERKRVVKLHLGICVRVGQSRKRLSVGDGGSERMTYGFYYS</sequence>
<dbReference type="Proteomes" id="UP000237105">
    <property type="component" value="Unassembled WGS sequence"/>
</dbReference>
<organism evidence="2 3">
    <name type="scientific">Parasponia andersonii</name>
    <name type="common">Sponia andersonii</name>
    <dbReference type="NCBI Taxonomy" id="3476"/>
    <lineage>
        <taxon>Eukaryota</taxon>
        <taxon>Viridiplantae</taxon>
        <taxon>Streptophyta</taxon>
        <taxon>Embryophyta</taxon>
        <taxon>Tracheophyta</taxon>
        <taxon>Spermatophyta</taxon>
        <taxon>Magnoliopsida</taxon>
        <taxon>eudicotyledons</taxon>
        <taxon>Gunneridae</taxon>
        <taxon>Pentapetalae</taxon>
        <taxon>rosids</taxon>
        <taxon>fabids</taxon>
        <taxon>Rosales</taxon>
        <taxon>Cannabaceae</taxon>
        <taxon>Parasponia</taxon>
    </lineage>
</organism>
<keyword evidence="3" id="KW-1185">Reference proteome</keyword>
<name>A0A2P5C9M7_PARAD</name>
<evidence type="ECO:0000313" key="2">
    <source>
        <dbReference type="EMBL" id="PON57772.1"/>
    </source>
</evidence>
<accession>A0A2P5C9M7</accession>
<protein>
    <recommendedName>
        <fullName evidence="4">Transmembrane protein</fullName>
    </recommendedName>
</protein>